<protein>
    <submittedName>
        <fullName evidence="8">Fructokinase</fullName>
    </submittedName>
</protein>
<dbReference type="GO" id="GO:0005524">
    <property type="term" value="F:ATP binding"/>
    <property type="evidence" value="ECO:0007669"/>
    <property type="project" value="UniProtKB-KW"/>
</dbReference>
<evidence type="ECO:0000256" key="3">
    <source>
        <dbReference type="ARBA" id="ARBA00022741"/>
    </source>
</evidence>
<dbReference type="RefSeq" id="WP_092948580.1">
    <property type="nucleotide sequence ID" value="NZ_FOMQ01000001.1"/>
</dbReference>
<name>A0A1I1RCI3_9BURK</name>
<evidence type="ECO:0000256" key="2">
    <source>
        <dbReference type="ARBA" id="ARBA00022679"/>
    </source>
</evidence>
<keyword evidence="3" id="KW-0547">Nucleotide-binding</keyword>
<dbReference type="EMBL" id="FOMQ01000001">
    <property type="protein sequence ID" value="SFD32009.1"/>
    <property type="molecule type" value="Genomic_DNA"/>
</dbReference>
<keyword evidence="2 6" id="KW-0808">Transferase</keyword>
<evidence type="ECO:0000259" key="7">
    <source>
        <dbReference type="Pfam" id="PF00294"/>
    </source>
</evidence>
<dbReference type="GO" id="GO:0006000">
    <property type="term" value="P:fructose metabolic process"/>
    <property type="evidence" value="ECO:0007669"/>
    <property type="project" value="UniProtKB-ARBA"/>
</dbReference>
<dbReference type="CDD" id="cd01167">
    <property type="entry name" value="bac_FRK"/>
    <property type="match status" value="1"/>
</dbReference>
<dbReference type="InterPro" id="IPR002139">
    <property type="entry name" value="Ribo/fructo_kinase"/>
</dbReference>
<dbReference type="Gene3D" id="3.40.1190.20">
    <property type="match status" value="1"/>
</dbReference>
<dbReference type="STRING" id="32040.SAMN04489710_1019"/>
<evidence type="ECO:0000256" key="5">
    <source>
        <dbReference type="ARBA" id="ARBA00022840"/>
    </source>
</evidence>
<dbReference type="InterPro" id="IPR050306">
    <property type="entry name" value="PfkB_Carbo_kinase"/>
</dbReference>
<dbReference type="InterPro" id="IPR029056">
    <property type="entry name" value="Ribokinase-like"/>
</dbReference>
<comment type="similarity">
    <text evidence="1 6">Belongs to the carbohydrate kinase PfkB family.</text>
</comment>
<evidence type="ECO:0000256" key="1">
    <source>
        <dbReference type="ARBA" id="ARBA00010688"/>
    </source>
</evidence>
<organism evidence="8 9">
    <name type="scientific">Paracidovorax konjaci</name>
    <dbReference type="NCBI Taxonomy" id="32040"/>
    <lineage>
        <taxon>Bacteria</taxon>
        <taxon>Pseudomonadati</taxon>
        <taxon>Pseudomonadota</taxon>
        <taxon>Betaproteobacteria</taxon>
        <taxon>Burkholderiales</taxon>
        <taxon>Comamonadaceae</taxon>
        <taxon>Paracidovorax</taxon>
    </lineage>
</organism>
<dbReference type="PRINTS" id="PR00990">
    <property type="entry name" value="RIBOKINASE"/>
</dbReference>
<dbReference type="Proteomes" id="UP000199517">
    <property type="component" value="Unassembled WGS sequence"/>
</dbReference>
<evidence type="ECO:0000313" key="8">
    <source>
        <dbReference type="EMBL" id="SFD32009.1"/>
    </source>
</evidence>
<dbReference type="OrthoDB" id="9779730at2"/>
<dbReference type="PANTHER" id="PTHR43085:SF1">
    <property type="entry name" value="PSEUDOURIDINE KINASE-RELATED"/>
    <property type="match status" value="1"/>
</dbReference>
<keyword evidence="9" id="KW-1185">Reference proteome</keyword>
<dbReference type="PANTHER" id="PTHR43085">
    <property type="entry name" value="HEXOKINASE FAMILY MEMBER"/>
    <property type="match status" value="1"/>
</dbReference>
<evidence type="ECO:0000256" key="6">
    <source>
        <dbReference type="RuleBase" id="RU003704"/>
    </source>
</evidence>
<reference evidence="9" key="1">
    <citation type="submission" date="2016-10" db="EMBL/GenBank/DDBJ databases">
        <authorList>
            <person name="Varghese N."/>
            <person name="Submissions S."/>
        </authorList>
    </citation>
    <scope>NUCLEOTIDE SEQUENCE [LARGE SCALE GENOMIC DNA]</scope>
    <source>
        <strain evidence="9">DSM 7481</strain>
    </source>
</reference>
<sequence>MRIAFIGESLIDFTATGGLAFQGHPGGAPGNCAVAAARLGQPTGYVSQLSHDLFGERLFAHLQGNGVDMRFVLRSDAPSTLAFVERGAGGSNRYAFYLQGTADTLWAPAELPVLPGSCRFVQFGSIALLHGPAATRIVDLVAAQRGRRVVVFDPNVRPSLIPDLAAWRVRCRGWMALADLVKLSDEDAAAISPGLALPEAAAEYLALGARAVAITRGAQGAVLYRPGHAPLAVRPPAVAVADTIGAGDTFGAALIVALLEAGVSQAEELAALPAAAWQAALRFAATAAALNCAREGADPPLRAALDAALHATGAGEDAVGAAARG</sequence>
<gene>
    <name evidence="8" type="ORF">SAMN04489710_1019</name>
</gene>
<keyword evidence="5" id="KW-0067">ATP-binding</keyword>
<evidence type="ECO:0000256" key="4">
    <source>
        <dbReference type="ARBA" id="ARBA00022777"/>
    </source>
</evidence>
<dbReference type="GO" id="GO:0008865">
    <property type="term" value="F:fructokinase activity"/>
    <property type="evidence" value="ECO:0007669"/>
    <property type="project" value="UniProtKB-ARBA"/>
</dbReference>
<keyword evidence="4 6" id="KW-0418">Kinase</keyword>
<dbReference type="AlphaFoldDB" id="A0A1I1RCI3"/>
<dbReference type="InterPro" id="IPR002173">
    <property type="entry name" value="Carboh/pur_kinase_PfkB_CS"/>
</dbReference>
<dbReference type="Pfam" id="PF00294">
    <property type="entry name" value="PfkB"/>
    <property type="match status" value="1"/>
</dbReference>
<proteinExistence type="inferred from homology"/>
<accession>A0A1I1RCI3</accession>
<dbReference type="InterPro" id="IPR011611">
    <property type="entry name" value="PfkB_dom"/>
</dbReference>
<evidence type="ECO:0000313" key="9">
    <source>
        <dbReference type="Proteomes" id="UP000199517"/>
    </source>
</evidence>
<dbReference type="PROSITE" id="PS00584">
    <property type="entry name" value="PFKB_KINASES_2"/>
    <property type="match status" value="1"/>
</dbReference>
<feature type="domain" description="Carbohydrate kinase PfkB" evidence="7">
    <location>
        <begin position="4"/>
        <end position="301"/>
    </location>
</feature>
<dbReference type="SUPFAM" id="SSF53613">
    <property type="entry name" value="Ribokinase-like"/>
    <property type="match status" value="1"/>
</dbReference>